<keyword evidence="1" id="KW-0732">Signal</keyword>
<dbReference type="PANTHER" id="PTHR30535">
    <property type="entry name" value="VITAMIN B12-BINDING PROTEIN"/>
    <property type="match status" value="1"/>
</dbReference>
<dbReference type="HOGENOM" id="CLU_038034_13_2_5"/>
<dbReference type="Proteomes" id="UP000007730">
    <property type="component" value="Chromosome"/>
</dbReference>
<dbReference type="KEGG" id="ocg:OCA5_c33800"/>
<dbReference type="eggNOG" id="COG0614">
    <property type="taxonomic scope" value="Bacteria"/>
</dbReference>
<proteinExistence type="predicted"/>
<gene>
    <name evidence="3" type="ordered locus">OCA5_c33800</name>
</gene>
<dbReference type="Gene3D" id="1.20.58.2180">
    <property type="match status" value="1"/>
</dbReference>
<dbReference type="STRING" id="504832.OCA5_c33800"/>
<dbReference type="RefSeq" id="WP_012561740.1">
    <property type="nucleotide sequence ID" value="NC_011386.1"/>
</dbReference>
<dbReference type="Gene3D" id="3.40.50.1980">
    <property type="entry name" value="Nitrogenase molybdenum iron protein domain"/>
    <property type="match status" value="2"/>
</dbReference>
<evidence type="ECO:0000313" key="3">
    <source>
        <dbReference type="EMBL" id="AEI08053.1"/>
    </source>
</evidence>
<keyword evidence="4" id="KW-1185">Reference proteome</keyword>
<dbReference type="SUPFAM" id="SSF53807">
    <property type="entry name" value="Helical backbone' metal receptor"/>
    <property type="match status" value="1"/>
</dbReference>
<feature type="domain" description="Fe/B12 periplasmic-binding" evidence="2">
    <location>
        <begin position="48"/>
        <end position="313"/>
    </location>
</feature>
<dbReference type="EMBL" id="CP002826">
    <property type="protein sequence ID" value="AEI08053.1"/>
    <property type="molecule type" value="Genomic_DNA"/>
</dbReference>
<reference evidence="3 4" key="1">
    <citation type="journal article" date="2011" name="J. Bacteriol.">
        <title>Complete genome sequences of the chemolithoautotrophic Oligotropha carboxidovorans strains OM4 and OM5.</title>
        <authorList>
            <person name="Volland S."/>
            <person name="Rachinger M."/>
            <person name="Strittmatter A."/>
            <person name="Daniel R."/>
            <person name="Gottschalk G."/>
            <person name="Meyer O."/>
        </authorList>
    </citation>
    <scope>NUCLEOTIDE SEQUENCE [LARGE SCALE GENOMIC DNA]</scope>
    <source>
        <strain evidence="4">ATCC 49405 / DSM 1227 / KCTC 32145 / OM5</strain>
    </source>
</reference>
<dbReference type="InterPro" id="IPR050902">
    <property type="entry name" value="ABC_Transporter_SBP"/>
</dbReference>
<dbReference type="PROSITE" id="PS50983">
    <property type="entry name" value="FE_B12_PBP"/>
    <property type="match status" value="1"/>
</dbReference>
<name>B6JCX9_AFIC5</name>
<accession>B6JCX9</accession>
<feature type="signal peptide" evidence="1">
    <location>
        <begin position="1"/>
        <end position="23"/>
    </location>
</feature>
<sequence length="348" mass="38792">MRIRTTLIVLLGFCVLAVAPATADQNAPRRDVVYYGDRHLSLPQTVTRVATTWEAHNAVIAMLGYGDRIVATTRIARSMPVFRKFVPSIVNASLAGTGGSAGVNVEEMMALRPDVLFVTDMLPPAKKEQLAQAGIAVAAFRANSIDAIVERTLITGEIFGGEAHDIAKRYADYFENNRRRVRERLEKIPEGKRLKVYLASGAPLTTSGRPSLNQDWMDLGGAINVAENWFQGRPNASGTAILENVVASNPDVIIAMRARDVETIRNSPQWSMIKAVRDGRVHVNPRGMFWWCRETSEEALQFLWVAKLLYPDAFADIDMAAETRAFYKDFYRIDLSDDEIRDFLSPTD</sequence>
<feature type="chain" id="PRO_5002846978" evidence="1">
    <location>
        <begin position="24"/>
        <end position="348"/>
    </location>
</feature>
<evidence type="ECO:0000256" key="1">
    <source>
        <dbReference type="SAM" id="SignalP"/>
    </source>
</evidence>
<evidence type="ECO:0000313" key="4">
    <source>
        <dbReference type="Proteomes" id="UP000007730"/>
    </source>
</evidence>
<dbReference type="AlphaFoldDB" id="B6JCX9"/>
<dbReference type="CDD" id="cd01142">
    <property type="entry name" value="TroA_e"/>
    <property type="match status" value="1"/>
</dbReference>
<dbReference type="Pfam" id="PF01497">
    <property type="entry name" value="Peripla_BP_2"/>
    <property type="match status" value="1"/>
</dbReference>
<dbReference type="OrthoDB" id="9775594at2"/>
<dbReference type="KEGG" id="oca:OCAR_4564"/>
<dbReference type="PANTHER" id="PTHR30535:SF34">
    <property type="entry name" value="MOLYBDATE-BINDING PROTEIN MOLA"/>
    <property type="match status" value="1"/>
</dbReference>
<organism evidence="3 4">
    <name type="scientific">Afipia carboxidovorans (strain ATCC 49405 / DSM 1227 / KCTC 32145 / OM5)</name>
    <name type="common">Oligotropha carboxidovorans</name>
    <dbReference type="NCBI Taxonomy" id="504832"/>
    <lineage>
        <taxon>Bacteria</taxon>
        <taxon>Pseudomonadati</taxon>
        <taxon>Pseudomonadota</taxon>
        <taxon>Alphaproteobacteria</taxon>
        <taxon>Hyphomicrobiales</taxon>
        <taxon>Nitrobacteraceae</taxon>
        <taxon>Afipia</taxon>
    </lineage>
</organism>
<dbReference type="InterPro" id="IPR002491">
    <property type="entry name" value="ABC_transptr_periplasmic_BD"/>
</dbReference>
<protein>
    <submittedName>
        <fullName evidence="3">Periplasmic binding protein</fullName>
    </submittedName>
</protein>
<evidence type="ECO:0000259" key="2">
    <source>
        <dbReference type="PROSITE" id="PS50983"/>
    </source>
</evidence>